<keyword evidence="3" id="KW-1185">Reference proteome</keyword>
<feature type="compositionally biased region" description="Polar residues" evidence="1">
    <location>
        <begin position="94"/>
        <end position="103"/>
    </location>
</feature>
<dbReference type="OrthoDB" id="5867728at2759"/>
<gene>
    <name evidence="2" type="ORF">CAEBREN_12694</name>
</gene>
<dbReference type="HOGENOM" id="CLU_1645306_0_0_1"/>
<dbReference type="FunCoup" id="G0MRG9">
    <property type="interactions" value="1049"/>
</dbReference>
<dbReference type="eggNOG" id="ENOG502THWU">
    <property type="taxonomic scope" value="Eukaryota"/>
</dbReference>
<feature type="compositionally biased region" description="Basic and acidic residues" evidence="1">
    <location>
        <begin position="77"/>
        <end position="93"/>
    </location>
</feature>
<evidence type="ECO:0000313" key="3">
    <source>
        <dbReference type="Proteomes" id="UP000008068"/>
    </source>
</evidence>
<sequence length="147" mass="16334">MLSAKDIIKMEKSGEFLNGKPIFTATPTSAAGSPVLAERRSTDEKHKKKVGNRSGSKKRSTSQKKKDQTNMTSQLKGKKEGVFSKKKRDKESSQESPTSLMNNSLATCSIGVPIIQQGKQTRLPEYKYVRKELVVTVRDAVIQTDLF</sequence>
<organism evidence="3">
    <name type="scientific">Caenorhabditis brenneri</name>
    <name type="common">Nematode worm</name>
    <dbReference type="NCBI Taxonomy" id="135651"/>
    <lineage>
        <taxon>Eukaryota</taxon>
        <taxon>Metazoa</taxon>
        <taxon>Ecdysozoa</taxon>
        <taxon>Nematoda</taxon>
        <taxon>Chromadorea</taxon>
        <taxon>Rhabditida</taxon>
        <taxon>Rhabditina</taxon>
        <taxon>Rhabditomorpha</taxon>
        <taxon>Rhabditoidea</taxon>
        <taxon>Rhabditidae</taxon>
        <taxon>Peloderinae</taxon>
        <taxon>Caenorhabditis</taxon>
    </lineage>
</organism>
<evidence type="ECO:0000256" key="1">
    <source>
        <dbReference type="SAM" id="MobiDB-lite"/>
    </source>
</evidence>
<dbReference type="OMA" id="NINMATC"/>
<protein>
    <submittedName>
        <fullName evidence="2">Uncharacterized protein</fullName>
    </submittedName>
</protein>
<dbReference type="AlphaFoldDB" id="G0MRG9"/>
<evidence type="ECO:0000313" key="2">
    <source>
        <dbReference type="EMBL" id="EGT42137.1"/>
    </source>
</evidence>
<dbReference type="InParanoid" id="G0MRG9"/>
<reference evidence="3" key="1">
    <citation type="submission" date="2011-07" db="EMBL/GenBank/DDBJ databases">
        <authorList>
            <consortium name="Caenorhabditis brenneri Sequencing and Analysis Consortium"/>
            <person name="Wilson R.K."/>
        </authorList>
    </citation>
    <scope>NUCLEOTIDE SEQUENCE [LARGE SCALE GENOMIC DNA]</scope>
    <source>
        <strain evidence="3">PB2801</strain>
    </source>
</reference>
<proteinExistence type="predicted"/>
<feature type="compositionally biased region" description="Basic residues" evidence="1">
    <location>
        <begin position="46"/>
        <end position="63"/>
    </location>
</feature>
<name>G0MRG9_CAEBE</name>
<dbReference type="EMBL" id="GL379808">
    <property type="protein sequence ID" value="EGT42137.1"/>
    <property type="molecule type" value="Genomic_DNA"/>
</dbReference>
<accession>G0MRG9</accession>
<feature type="region of interest" description="Disordered" evidence="1">
    <location>
        <begin position="13"/>
        <end position="103"/>
    </location>
</feature>
<dbReference type="Proteomes" id="UP000008068">
    <property type="component" value="Unassembled WGS sequence"/>
</dbReference>